<sequence length="199" mass="23732">MCLEYDEVDKPSLSERGYCCLFELPAELREKIWIHVVIEWTPTSTENSQTKQSRRMLERLPLRSDSLNKPLPPAITETCVQIRAETLPLYYILNTFELWRSRPWTIDTRQSRFLDWLRMLGRERTSWLRDVVLPYKDKDEVFEGVQYALEKFGFRLRLDVLRYQQKVDEYEVSFEAMGLPKRFGATGEAPRWCAWSVQP</sequence>
<dbReference type="Proteomes" id="UP001281147">
    <property type="component" value="Unassembled WGS sequence"/>
</dbReference>
<name>A0ACC3MLS5_9PEZI</name>
<dbReference type="EMBL" id="JAUTXU010000206">
    <property type="protein sequence ID" value="KAK3698781.1"/>
    <property type="molecule type" value="Genomic_DNA"/>
</dbReference>
<reference evidence="1" key="1">
    <citation type="submission" date="2023-07" db="EMBL/GenBank/DDBJ databases">
        <title>Black Yeasts Isolated from many extreme environments.</title>
        <authorList>
            <person name="Coleine C."/>
            <person name="Stajich J.E."/>
            <person name="Selbmann L."/>
        </authorList>
    </citation>
    <scope>NUCLEOTIDE SEQUENCE</scope>
    <source>
        <strain evidence="1">CCFEE 5714</strain>
    </source>
</reference>
<protein>
    <submittedName>
        <fullName evidence="1">Uncharacterized protein</fullName>
    </submittedName>
</protein>
<evidence type="ECO:0000313" key="1">
    <source>
        <dbReference type="EMBL" id="KAK3698781.1"/>
    </source>
</evidence>
<comment type="caution">
    <text evidence="1">The sequence shown here is derived from an EMBL/GenBank/DDBJ whole genome shotgun (WGS) entry which is preliminary data.</text>
</comment>
<evidence type="ECO:0000313" key="2">
    <source>
        <dbReference type="Proteomes" id="UP001281147"/>
    </source>
</evidence>
<keyword evidence="2" id="KW-1185">Reference proteome</keyword>
<organism evidence="1 2">
    <name type="scientific">Vermiconidia calcicola</name>
    <dbReference type="NCBI Taxonomy" id="1690605"/>
    <lineage>
        <taxon>Eukaryota</taxon>
        <taxon>Fungi</taxon>
        <taxon>Dikarya</taxon>
        <taxon>Ascomycota</taxon>
        <taxon>Pezizomycotina</taxon>
        <taxon>Dothideomycetes</taxon>
        <taxon>Dothideomycetidae</taxon>
        <taxon>Mycosphaerellales</taxon>
        <taxon>Extremaceae</taxon>
        <taxon>Vermiconidia</taxon>
    </lineage>
</organism>
<proteinExistence type="predicted"/>
<accession>A0ACC3MLS5</accession>
<gene>
    <name evidence="1" type="ORF">LTR37_016785</name>
</gene>